<sequence length="67" mass="7373">MAKQCPKCPLKFDLAPMLADHLRTDHGFDPETLAHLQPESVRIGMVDARKDARAKAKAKSDDAGDSR</sequence>
<dbReference type="OrthoDB" id="9915235at2"/>
<dbReference type="RefSeq" id="WP_114591980.1">
    <property type="nucleotide sequence ID" value="NZ_CP031165.1"/>
</dbReference>
<protein>
    <recommendedName>
        <fullName evidence="1">C2H2-type domain-containing protein</fullName>
    </recommendedName>
</protein>
<gene>
    <name evidence="2" type="ORF">DVS28_a2820</name>
</gene>
<organism evidence="2 3">
    <name type="scientific">Euzebya pacifica</name>
    <dbReference type="NCBI Taxonomy" id="1608957"/>
    <lineage>
        <taxon>Bacteria</taxon>
        <taxon>Bacillati</taxon>
        <taxon>Actinomycetota</taxon>
        <taxon>Nitriliruptoria</taxon>
        <taxon>Euzebyales</taxon>
    </lineage>
</organism>
<evidence type="ECO:0000313" key="2">
    <source>
        <dbReference type="EMBL" id="AXV07499.1"/>
    </source>
</evidence>
<dbReference type="EMBL" id="CP031165">
    <property type="protein sequence ID" value="AXV07499.1"/>
    <property type="molecule type" value="Genomic_DNA"/>
</dbReference>
<proteinExistence type="predicted"/>
<name>A0A346XZ52_9ACTN</name>
<evidence type="ECO:0000259" key="1">
    <source>
        <dbReference type="PROSITE" id="PS00028"/>
    </source>
</evidence>
<feature type="domain" description="C2H2-type" evidence="1">
    <location>
        <begin position="5"/>
        <end position="26"/>
    </location>
</feature>
<dbReference type="PROSITE" id="PS00028">
    <property type="entry name" value="ZINC_FINGER_C2H2_1"/>
    <property type="match status" value="1"/>
</dbReference>
<evidence type="ECO:0000313" key="3">
    <source>
        <dbReference type="Proteomes" id="UP000264006"/>
    </source>
</evidence>
<dbReference type="Proteomes" id="UP000264006">
    <property type="component" value="Chromosome"/>
</dbReference>
<reference evidence="2 3" key="1">
    <citation type="submission" date="2018-09" db="EMBL/GenBank/DDBJ databases">
        <title>Complete genome sequence of Euzebya sp. DY32-46 isolated from seawater of Pacific Ocean.</title>
        <authorList>
            <person name="Xu L."/>
            <person name="Wu Y.-H."/>
            <person name="Xu X.-W."/>
        </authorList>
    </citation>
    <scope>NUCLEOTIDE SEQUENCE [LARGE SCALE GENOMIC DNA]</scope>
    <source>
        <strain evidence="2 3">DY32-46</strain>
    </source>
</reference>
<dbReference type="KEGG" id="euz:DVS28_a2820"/>
<keyword evidence="3" id="KW-1185">Reference proteome</keyword>
<accession>A0A346XZ52</accession>
<dbReference type="AlphaFoldDB" id="A0A346XZ52"/>
<dbReference type="InterPro" id="IPR013087">
    <property type="entry name" value="Znf_C2H2_type"/>
</dbReference>